<feature type="compositionally biased region" description="Gly residues" evidence="6">
    <location>
        <begin position="485"/>
        <end position="494"/>
    </location>
</feature>
<keyword evidence="9" id="KW-1185">Reference proteome</keyword>
<dbReference type="InterPro" id="IPR017900">
    <property type="entry name" value="4Fe4S_Fe_S_CS"/>
</dbReference>
<dbReference type="Gene3D" id="3.40.50.720">
    <property type="entry name" value="NAD(P)-binding Rossmann-like Domain"/>
    <property type="match status" value="1"/>
</dbReference>
<proteinExistence type="predicted"/>
<dbReference type="PANTHER" id="PTHR32479:SF17">
    <property type="entry name" value="GLYCOLATE OXIDASE IRON-SULFUR SUBUNIT"/>
    <property type="match status" value="1"/>
</dbReference>
<keyword evidence="4" id="KW-0408">Iron</keyword>
<protein>
    <submittedName>
        <fullName evidence="8">Heterodisulfide reductase-related iron-sulfur binding cluster</fullName>
    </submittedName>
</protein>
<accession>A0ABP8EWL0</accession>
<dbReference type="PROSITE" id="PS00198">
    <property type="entry name" value="4FE4S_FER_1"/>
    <property type="match status" value="2"/>
</dbReference>
<dbReference type="PIRSF" id="PIRSF000139">
    <property type="entry name" value="Glc_ox_4Fe-4S"/>
    <property type="match status" value="1"/>
</dbReference>
<dbReference type="PROSITE" id="PS51379">
    <property type="entry name" value="4FE4S_FER_2"/>
    <property type="match status" value="2"/>
</dbReference>
<dbReference type="NCBIfam" id="NF008434">
    <property type="entry name" value="PRK11274.1"/>
    <property type="match status" value="1"/>
</dbReference>
<keyword evidence="3" id="KW-0677">Repeat</keyword>
<dbReference type="InterPro" id="IPR017896">
    <property type="entry name" value="4Fe4S_Fe-S-bd"/>
</dbReference>
<keyword evidence="5" id="KW-0411">Iron-sulfur</keyword>
<dbReference type="Proteomes" id="UP001499841">
    <property type="component" value="Unassembled WGS sequence"/>
</dbReference>
<evidence type="ECO:0000256" key="1">
    <source>
        <dbReference type="ARBA" id="ARBA00022485"/>
    </source>
</evidence>
<dbReference type="Pfam" id="PF02754">
    <property type="entry name" value="CCG"/>
    <property type="match status" value="2"/>
</dbReference>
<keyword evidence="2" id="KW-0479">Metal-binding</keyword>
<evidence type="ECO:0000256" key="3">
    <source>
        <dbReference type="ARBA" id="ARBA00022737"/>
    </source>
</evidence>
<dbReference type="PANTHER" id="PTHR32479">
    <property type="entry name" value="GLYCOLATE OXIDASE IRON-SULFUR SUBUNIT"/>
    <property type="match status" value="1"/>
</dbReference>
<dbReference type="InterPro" id="IPR004017">
    <property type="entry name" value="Cys_rich_dom"/>
</dbReference>
<dbReference type="RefSeq" id="WP_345042265.1">
    <property type="nucleotide sequence ID" value="NZ_BAABBA010000014.1"/>
</dbReference>
<organism evidence="8 9">
    <name type="scientific">Georgenia daeguensis</name>
    <dbReference type="NCBI Taxonomy" id="908355"/>
    <lineage>
        <taxon>Bacteria</taxon>
        <taxon>Bacillati</taxon>
        <taxon>Actinomycetota</taxon>
        <taxon>Actinomycetes</taxon>
        <taxon>Micrococcales</taxon>
        <taxon>Bogoriellaceae</taxon>
        <taxon>Georgenia</taxon>
    </lineage>
</organism>
<feature type="region of interest" description="Disordered" evidence="6">
    <location>
        <begin position="463"/>
        <end position="494"/>
    </location>
</feature>
<dbReference type="InterPro" id="IPR009051">
    <property type="entry name" value="Helical_ferredxn"/>
</dbReference>
<dbReference type="Pfam" id="PF13183">
    <property type="entry name" value="Fer4_8"/>
    <property type="match status" value="1"/>
</dbReference>
<evidence type="ECO:0000256" key="5">
    <source>
        <dbReference type="ARBA" id="ARBA00023014"/>
    </source>
</evidence>
<evidence type="ECO:0000313" key="8">
    <source>
        <dbReference type="EMBL" id="GAA4288392.1"/>
    </source>
</evidence>
<comment type="caution">
    <text evidence="8">The sequence shown here is derived from an EMBL/GenBank/DDBJ whole genome shotgun (WGS) entry which is preliminary data.</text>
</comment>
<evidence type="ECO:0000256" key="6">
    <source>
        <dbReference type="SAM" id="MobiDB-lite"/>
    </source>
</evidence>
<keyword evidence="1" id="KW-0004">4Fe-4S</keyword>
<sequence length="494" mass="53002">MSIDTPKGQMGDAEPAQAPTTLPDVLGLAAFDNHHPPARELIDDCVHCGFCLPACPTYNLWGEEMDSPRGRIYLMKEGLEGEPMSASMVQHIDGCLGCMACVSACPSGVQYDKLIEATRQQVERRGSQHRSLTDRALREGIFQLFPRPERLRLVRGPLALYQRSGLSRLVRGSKVLEKISPTLATMEAIAPPIERQVRIPPYTPARGERRMTVGLLLGCVQREFYPGVNAATVRVLNMEGCDVVAPPSQGCCGALSVHAGREEEGLRYARNLIDAFSEAGVERIVVNSAGCGSTMKDYAHLLADDPAYAERARAFSEKVRDISEVLVELGPVATRHPLPVTIAYHDACHLSHAQKVRSQPRQLLRAVPGLTIKEIADGDLCCGSAGIYNLVNPGPARELGDRKATNVAATEAELLVTSNPGCLLQITDALGRQGKHMSTAHMILVLDASLLGKDVNTLLQEAPTATRPAAPEPEPSTPEASAGGCACGRPGGCS</sequence>
<dbReference type="Gene3D" id="1.10.1060.10">
    <property type="entry name" value="Alpha-helical ferredoxin"/>
    <property type="match status" value="1"/>
</dbReference>
<evidence type="ECO:0000256" key="4">
    <source>
        <dbReference type="ARBA" id="ARBA00023004"/>
    </source>
</evidence>
<gene>
    <name evidence="8" type="ORF">GCM10022262_27520</name>
</gene>
<feature type="domain" description="4Fe-4S ferredoxin-type" evidence="7">
    <location>
        <begin position="35"/>
        <end position="66"/>
    </location>
</feature>
<evidence type="ECO:0000259" key="7">
    <source>
        <dbReference type="PROSITE" id="PS51379"/>
    </source>
</evidence>
<reference evidence="9" key="1">
    <citation type="journal article" date="2019" name="Int. J. Syst. Evol. Microbiol.">
        <title>The Global Catalogue of Microorganisms (GCM) 10K type strain sequencing project: providing services to taxonomists for standard genome sequencing and annotation.</title>
        <authorList>
            <consortium name="The Broad Institute Genomics Platform"/>
            <consortium name="The Broad Institute Genome Sequencing Center for Infectious Disease"/>
            <person name="Wu L."/>
            <person name="Ma J."/>
        </authorList>
    </citation>
    <scope>NUCLEOTIDE SEQUENCE [LARGE SCALE GENOMIC DNA]</scope>
    <source>
        <strain evidence="9">JCM 17459</strain>
    </source>
</reference>
<evidence type="ECO:0000256" key="2">
    <source>
        <dbReference type="ARBA" id="ARBA00022723"/>
    </source>
</evidence>
<name>A0ABP8EWL0_9MICO</name>
<dbReference type="SUPFAM" id="SSF46548">
    <property type="entry name" value="alpha-helical ferredoxin"/>
    <property type="match status" value="1"/>
</dbReference>
<dbReference type="EMBL" id="BAABBA010000014">
    <property type="protein sequence ID" value="GAA4288392.1"/>
    <property type="molecule type" value="Genomic_DNA"/>
</dbReference>
<dbReference type="InterPro" id="IPR012257">
    <property type="entry name" value="Glc_ox_4Fe-4S"/>
</dbReference>
<feature type="domain" description="4Fe-4S ferredoxin-type" evidence="7">
    <location>
        <begin position="85"/>
        <end position="109"/>
    </location>
</feature>
<evidence type="ECO:0000313" key="9">
    <source>
        <dbReference type="Proteomes" id="UP001499841"/>
    </source>
</evidence>